<keyword evidence="4" id="KW-0804">Transcription</keyword>
<dbReference type="EMBL" id="CP014859">
    <property type="protein sequence ID" value="AOS63823.1"/>
    <property type="molecule type" value="Genomic_DNA"/>
</dbReference>
<dbReference type="GO" id="GO:0000160">
    <property type="term" value="P:phosphorelay signal transduction system"/>
    <property type="evidence" value="ECO:0007669"/>
    <property type="project" value="InterPro"/>
</dbReference>
<dbReference type="SMART" id="SM01043">
    <property type="entry name" value="BTAD"/>
    <property type="match status" value="1"/>
</dbReference>
<evidence type="ECO:0000259" key="6">
    <source>
        <dbReference type="PROSITE" id="PS51755"/>
    </source>
</evidence>
<keyword evidence="8" id="KW-1185">Reference proteome</keyword>
<dbReference type="InterPro" id="IPR016032">
    <property type="entry name" value="Sig_transdc_resp-reg_C-effctor"/>
</dbReference>
<reference evidence="8" key="1">
    <citation type="submission" date="2016-03" db="EMBL/GenBank/DDBJ databases">
        <title>Complete genome sequence of the type strain Actinoalloteichus hymeniacidonis DSM 45092.</title>
        <authorList>
            <person name="Schaffert L."/>
            <person name="Albersmeier A."/>
            <person name="Winkler A."/>
            <person name="Kalinowski J."/>
            <person name="Zotchev S."/>
            <person name="Ruckert C."/>
        </authorList>
    </citation>
    <scope>NUCLEOTIDE SEQUENCE [LARGE SCALE GENOMIC DNA]</scope>
    <source>
        <strain evidence="8">HPA177(T) (DSM 45092(T))</strain>
    </source>
</reference>
<dbReference type="InterPro" id="IPR051677">
    <property type="entry name" value="AfsR-DnrI-RedD_regulator"/>
</dbReference>
<feature type="DNA-binding region" description="OmpR/PhoB-type" evidence="5">
    <location>
        <begin position="1"/>
        <end position="100"/>
    </location>
</feature>
<name>A0AAC9MXY1_9PSEU</name>
<dbReference type="InterPro" id="IPR005158">
    <property type="entry name" value="BTAD"/>
</dbReference>
<dbReference type="InterPro" id="IPR011990">
    <property type="entry name" value="TPR-like_helical_dom_sf"/>
</dbReference>
<dbReference type="SUPFAM" id="SSF52540">
    <property type="entry name" value="P-loop containing nucleoside triphosphate hydrolases"/>
    <property type="match status" value="1"/>
</dbReference>
<dbReference type="RefSeq" id="WP_069849745.1">
    <property type="nucleotide sequence ID" value="NZ_CP014859.1"/>
</dbReference>
<dbReference type="PANTHER" id="PTHR35807">
    <property type="entry name" value="TRANSCRIPTIONAL REGULATOR REDD-RELATED"/>
    <property type="match status" value="1"/>
</dbReference>
<keyword evidence="2" id="KW-0805">Transcription regulation</keyword>
<keyword evidence="3 5" id="KW-0238">DNA-binding</keyword>
<evidence type="ECO:0000313" key="8">
    <source>
        <dbReference type="Proteomes" id="UP000095210"/>
    </source>
</evidence>
<dbReference type="CDD" id="cd15831">
    <property type="entry name" value="BTAD"/>
    <property type="match status" value="1"/>
</dbReference>
<dbReference type="GO" id="GO:0003677">
    <property type="term" value="F:DNA binding"/>
    <property type="evidence" value="ECO:0007669"/>
    <property type="project" value="UniProtKB-UniRule"/>
</dbReference>
<evidence type="ECO:0000256" key="4">
    <source>
        <dbReference type="ARBA" id="ARBA00023163"/>
    </source>
</evidence>
<evidence type="ECO:0000256" key="5">
    <source>
        <dbReference type="PROSITE-ProRule" id="PRU01091"/>
    </source>
</evidence>
<sequence length="1105" mass="119320">MTSSIRFGVLGPLVAEEERGPVDLKGPRHRAVVARLLVAKGRVVPRDLLIDDLWETPPSGAVGAVQTFIATLRRSLEPDRPPRTPARLLVTVASGYALRAEPDAVDAGRFESEVARSRELLEHHRAAAALDRLDTALGWWRGPAYSEFADAGWAREAIANLDELRLLAVEQRAEALSALGRAAEAVPSLEAELAQQPWRESSWRLLALTLYRAGRQGDALGVLRRARRLLVEDLGVDPGPALRQIESDILAHAPHLSTVPAPAVVRIVEPAPASPDSELIGRGTETGALTAESTAVHTKRQRGVALVSGEAGAGKTALVESFTERLGAEGWIVAWGRNPDHEGVPAAWPWHRILDTLAATGTTPVPAPLIDTADPKAARFRWHRAIGDFLVRIAQDTPLALVLDDLHWADTETLALLAAMVTEPLPAPILLIATYRTTEVSGELTELLGRVARTEPARIYLTGLAAEEVSELVNRLLRRTVDAATAGTIHRRSGGNPFFVRELARLLDTEGLEGLSAVPWGVRAVVQHRMGSAPEAVRTLLRHASVLGSDLDLDLLRAMSADADLLLDAAEDAARRGFLVELGPGRFRFAHSLVRDTVYEDISRSRRAHWHGIAAAAIERARPIEVEALAEHFRLAENPATVDRVVHYARLAAENAESRYESHRAAWFWRTALTAYEQSPAGDVRLRLALSMGLVRTLAVTGDLAEARRYRAEAITLVEDLNDPEAIAEVIVSFDVPAIWPDNDDPALAARIATIAQETLPVLPSGRTALRARLLATIAVELRSAGGARGRQAACEAEELARELGDPALLAFALNARFLQSFERAGLAPSRVRIGRELVEVARANGLVSYEVLGHLVLIQAHAALADLVAADRHTEIVDRLGVDYQIPLVGVFTDWYRALRCTIQDAVPDAIVRYRAAAARLVGTGMAGLDEGILGFALYCTQFAHAGAEPRTDAACDCGPYRPWCRPALQPDAYQRNAATRADGAARVAVPDSPRDLLFEARTCLQAMHAIASGDRPTMQRLATELAPAAEELAGAGSGLLTLRPVAWYLGELAIALGRPAEAEQHYRHALTVAERAGSASWATAARDALSSLDHSADAPGRDD</sequence>
<dbReference type="GO" id="GO:0006355">
    <property type="term" value="P:regulation of DNA-templated transcription"/>
    <property type="evidence" value="ECO:0007669"/>
    <property type="project" value="InterPro"/>
</dbReference>
<dbReference type="KEGG" id="ahm:TL08_15070"/>
<evidence type="ECO:0000256" key="1">
    <source>
        <dbReference type="ARBA" id="ARBA00005820"/>
    </source>
</evidence>
<gene>
    <name evidence="7" type="ORF">TL08_15070</name>
</gene>
<dbReference type="Pfam" id="PF03704">
    <property type="entry name" value="BTAD"/>
    <property type="match status" value="1"/>
</dbReference>
<dbReference type="Gene3D" id="1.10.10.10">
    <property type="entry name" value="Winged helix-like DNA-binding domain superfamily/Winged helix DNA-binding domain"/>
    <property type="match status" value="1"/>
</dbReference>
<organism evidence="7 8">
    <name type="scientific">Actinoalloteichus hymeniacidonis</name>
    <dbReference type="NCBI Taxonomy" id="340345"/>
    <lineage>
        <taxon>Bacteria</taxon>
        <taxon>Bacillati</taxon>
        <taxon>Actinomycetota</taxon>
        <taxon>Actinomycetes</taxon>
        <taxon>Pseudonocardiales</taxon>
        <taxon>Pseudonocardiaceae</taxon>
        <taxon>Actinoalloteichus</taxon>
    </lineage>
</organism>
<dbReference type="PANTHER" id="PTHR35807:SF1">
    <property type="entry name" value="TRANSCRIPTIONAL REGULATOR REDD"/>
    <property type="match status" value="1"/>
</dbReference>
<dbReference type="InterPro" id="IPR027417">
    <property type="entry name" value="P-loop_NTPase"/>
</dbReference>
<proteinExistence type="inferred from homology"/>
<protein>
    <submittedName>
        <fullName evidence="7">Transcriptional regulatory protein,putative transcriptional regulator</fullName>
    </submittedName>
</protein>
<dbReference type="InterPro" id="IPR036388">
    <property type="entry name" value="WH-like_DNA-bd_sf"/>
</dbReference>
<comment type="similarity">
    <text evidence="1">Belongs to the AfsR/DnrI/RedD regulatory family.</text>
</comment>
<dbReference type="InterPro" id="IPR001867">
    <property type="entry name" value="OmpR/PhoB-type_DNA-bd"/>
</dbReference>
<evidence type="ECO:0000313" key="7">
    <source>
        <dbReference type="EMBL" id="AOS63823.1"/>
    </source>
</evidence>
<dbReference type="SUPFAM" id="SSF46894">
    <property type="entry name" value="C-terminal effector domain of the bipartite response regulators"/>
    <property type="match status" value="1"/>
</dbReference>
<evidence type="ECO:0000256" key="3">
    <source>
        <dbReference type="ARBA" id="ARBA00023125"/>
    </source>
</evidence>
<feature type="domain" description="OmpR/PhoB-type" evidence="6">
    <location>
        <begin position="1"/>
        <end position="100"/>
    </location>
</feature>
<dbReference type="Proteomes" id="UP000095210">
    <property type="component" value="Chromosome"/>
</dbReference>
<evidence type="ECO:0000256" key="2">
    <source>
        <dbReference type="ARBA" id="ARBA00023015"/>
    </source>
</evidence>
<dbReference type="Pfam" id="PF00486">
    <property type="entry name" value="Trans_reg_C"/>
    <property type="match status" value="1"/>
</dbReference>
<dbReference type="InterPro" id="IPR041664">
    <property type="entry name" value="AAA_16"/>
</dbReference>
<dbReference type="PROSITE" id="PS51755">
    <property type="entry name" value="OMPR_PHOB"/>
    <property type="match status" value="1"/>
</dbReference>
<dbReference type="SUPFAM" id="SSF48452">
    <property type="entry name" value="TPR-like"/>
    <property type="match status" value="1"/>
</dbReference>
<dbReference type="Gene3D" id="1.25.40.10">
    <property type="entry name" value="Tetratricopeptide repeat domain"/>
    <property type="match status" value="1"/>
</dbReference>
<accession>A0AAC9MXY1</accession>
<dbReference type="SMART" id="SM00862">
    <property type="entry name" value="Trans_reg_C"/>
    <property type="match status" value="1"/>
</dbReference>
<dbReference type="AlphaFoldDB" id="A0AAC9MXY1"/>
<dbReference type="Pfam" id="PF13191">
    <property type="entry name" value="AAA_16"/>
    <property type="match status" value="1"/>
</dbReference>